<dbReference type="PANTHER" id="PTHR13848">
    <property type="entry name" value="PROTEIN YIPPEE-LIKE CG15309-RELATED"/>
    <property type="match status" value="1"/>
</dbReference>
<dbReference type="GO" id="GO:0046872">
    <property type="term" value="F:metal ion binding"/>
    <property type="evidence" value="ECO:0007669"/>
    <property type="project" value="UniProtKB-KW"/>
</dbReference>
<evidence type="ECO:0000313" key="7">
    <source>
        <dbReference type="Proteomes" id="UP000005220"/>
    </source>
</evidence>
<reference evidence="6 7" key="1">
    <citation type="journal article" date="2011" name="Proc. Natl. Acad. Sci. U.S.A.">
        <title>Evolutionary erosion of yeast sex chromosomes by mating-type switching accidents.</title>
        <authorList>
            <person name="Gordon J.L."/>
            <person name="Armisen D."/>
            <person name="Proux-Wera E."/>
            <person name="Oheigeartaigh S.S."/>
            <person name="Byrne K.P."/>
            <person name="Wolfe K.H."/>
        </authorList>
    </citation>
    <scope>NUCLEOTIDE SEQUENCE [LARGE SCALE GENOMIC DNA]</scope>
    <source>
        <strain evidence="7">ATCC 22294 / BCRC 22015 / CBS 2517 / CECT 1963 / NBRC 1671 / NRRL Y-8276</strain>
    </source>
</reference>
<evidence type="ECO:0000259" key="5">
    <source>
        <dbReference type="PROSITE" id="PS51792"/>
    </source>
</evidence>
<dbReference type="eggNOG" id="KOG3399">
    <property type="taxonomic scope" value="Eukaryota"/>
</dbReference>
<comment type="similarity">
    <text evidence="1 4">Belongs to the yippee family.</text>
</comment>
<dbReference type="InterPro" id="IPR034751">
    <property type="entry name" value="Yippee"/>
</dbReference>
<dbReference type="InterPro" id="IPR004910">
    <property type="entry name" value="Yippee/Mis18/Cereblon"/>
</dbReference>
<accession>H2AXL2</accession>
<feature type="domain" description="Yippee" evidence="5">
    <location>
        <begin position="55"/>
        <end position="154"/>
    </location>
</feature>
<keyword evidence="2" id="KW-0479">Metal-binding</keyword>
<dbReference type="InParanoid" id="H2AXL2"/>
<evidence type="ECO:0000256" key="1">
    <source>
        <dbReference type="ARBA" id="ARBA00005613"/>
    </source>
</evidence>
<sequence length="154" mass="17731">MGIRTSFYIDYPMFLSAAPCDNVSVSGDMYSLVHSNRIKAVIDRKIEYIDATNFRIFACRNCLTHLTSTNEIISRNYRCESGKAFLMNNITNIIEDLSNCELRSMITGEYLVCDIYCHFCRTTLGWKYLKADSKDQAFKEGKFIIDLKKITLTT</sequence>
<dbReference type="Pfam" id="PF03226">
    <property type="entry name" value="Yippee-Mis18"/>
    <property type="match status" value="1"/>
</dbReference>
<dbReference type="HOGENOM" id="CLU_043857_4_1_1"/>
<dbReference type="InterPro" id="IPR039058">
    <property type="entry name" value="Yippee_fam"/>
</dbReference>
<organism evidence="6 7">
    <name type="scientific">Kazachstania africana (strain ATCC 22294 / BCRC 22015 / CBS 2517 / CECT 1963 / NBRC 1671 / NRRL Y-8276)</name>
    <name type="common">Yeast</name>
    <name type="synonym">Kluyveromyces africanus</name>
    <dbReference type="NCBI Taxonomy" id="1071382"/>
    <lineage>
        <taxon>Eukaryota</taxon>
        <taxon>Fungi</taxon>
        <taxon>Dikarya</taxon>
        <taxon>Ascomycota</taxon>
        <taxon>Saccharomycotina</taxon>
        <taxon>Saccharomycetes</taxon>
        <taxon>Saccharomycetales</taxon>
        <taxon>Saccharomycetaceae</taxon>
        <taxon>Kazachstania</taxon>
    </lineage>
</organism>
<evidence type="ECO:0000256" key="4">
    <source>
        <dbReference type="RuleBase" id="RU110713"/>
    </source>
</evidence>
<gene>
    <name evidence="6" type="primary">KAFR0G00790</name>
    <name evidence="6" type="ORF">KAFR_0G00790</name>
</gene>
<keyword evidence="3" id="KW-0862">Zinc</keyword>
<evidence type="ECO:0000256" key="3">
    <source>
        <dbReference type="ARBA" id="ARBA00022833"/>
    </source>
</evidence>
<evidence type="ECO:0000256" key="2">
    <source>
        <dbReference type="ARBA" id="ARBA00022723"/>
    </source>
</evidence>
<dbReference type="KEGG" id="kaf:KAFR_0G00790"/>
<dbReference type="OrthoDB" id="6407410at2759"/>
<dbReference type="GeneID" id="13884603"/>
<dbReference type="PROSITE" id="PS51792">
    <property type="entry name" value="YIPPEE"/>
    <property type="match status" value="1"/>
</dbReference>
<dbReference type="EMBL" id="HE650827">
    <property type="protein sequence ID" value="CCF59112.1"/>
    <property type="molecule type" value="Genomic_DNA"/>
</dbReference>
<proteinExistence type="inferred from homology"/>
<evidence type="ECO:0000313" key="6">
    <source>
        <dbReference type="EMBL" id="CCF59112.1"/>
    </source>
</evidence>
<dbReference type="STRING" id="1071382.H2AXL2"/>
<dbReference type="AlphaFoldDB" id="H2AXL2"/>
<protein>
    <recommendedName>
        <fullName evidence="4">Protein yippee-like</fullName>
    </recommendedName>
</protein>
<name>H2AXL2_KAZAF</name>
<dbReference type="RefSeq" id="XP_003958247.1">
    <property type="nucleotide sequence ID" value="XM_003958198.1"/>
</dbReference>
<keyword evidence="7" id="KW-1185">Reference proteome</keyword>
<dbReference type="Proteomes" id="UP000005220">
    <property type="component" value="Chromosome 7"/>
</dbReference>